<dbReference type="GeneID" id="116223728"/>
<reference evidence="3" key="1">
    <citation type="submission" date="2025-08" db="UniProtKB">
        <authorList>
            <consortium name="RefSeq"/>
        </authorList>
    </citation>
    <scope>IDENTIFICATION</scope>
</reference>
<name>A0A6P8GDZ8_CLUHA</name>
<dbReference type="AlphaFoldDB" id="A0A6P8GDZ8"/>
<evidence type="ECO:0000313" key="3">
    <source>
        <dbReference type="RefSeq" id="XP_031437403.1"/>
    </source>
</evidence>
<accession>A0A6P8GDZ8</accession>
<evidence type="ECO:0000313" key="2">
    <source>
        <dbReference type="Proteomes" id="UP000515152"/>
    </source>
</evidence>
<dbReference type="RefSeq" id="XP_031437403.1">
    <property type="nucleotide sequence ID" value="XM_031581543.2"/>
</dbReference>
<organism evidence="2 3">
    <name type="scientific">Clupea harengus</name>
    <name type="common">Atlantic herring</name>
    <dbReference type="NCBI Taxonomy" id="7950"/>
    <lineage>
        <taxon>Eukaryota</taxon>
        <taxon>Metazoa</taxon>
        <taxon>Chordata</taxon>
        <taxon>Craniata</taxon>
        <taxon>Vertebrata</taxon>
        <taxon>Euteleostomi</taxon>
        <taxon>Actinopterygii</taxon>
        <taxon>Neopterygii</taxon>
        <taxon>Teleostei</taxon>
        <taxon>Clupei</taxon>
        <taxon>Clupeiformes</taxon>
        <taxon>Clupeoidei</taxon>
        <taxon>Clupeidae</taxon>
        <taxon>Clupea</taxon>
    </lineage>
</organism>
<protein>
    <submittedName>
        <fullName evidence="3">Uncharacterized protein LOC116223728 isoform X2</fullName>
    </submittedName>
</protein>
<dbReference type="Proteomes" id="UP000515152">
    <property type="component" value="Chromosome 1"/>
</dbReference>
<feature type="region of interest" description="Disordered" evidence="1">
    <location>
        <begin position="70"/>
        <end position="100"/>
    </location>
</feature>
<sequence length="100" mass="11591">MEVTEDDPAYMIKFKGTFTANMEGRKEKTNITWLRVATALDPRFKDLKCLNKPDRAEVWGKIRALLQDMERERPAQPDNQVTPEPPTKKPTLMLVSQVQF</sequence>
<evidence type="ECO:0000256" key="1">
    <source>
        <dbReference type="SAM" id="MobiDB-lite"/>
    </source>
</evidence>
<proteinExistence type="predicted"/>
<gene>
    <name evidence="3" type="primary">LOC116223728</name>
</gene>
<keyword evidence="2" id="KW-1185">Reference proteome</keyword>